<dbReference type="OrthoDB" id="3030843at2759"/>
<dbReference type="Proteomes" id="UP000620124">
    <property type="component" value="Unassembled WGS sequence"/>
</dbReference>
<dbReference type="EMBL" id="JACAZI010000008">
    <property type="protein sequence ID" value="KAF7353764.1"/>
    <property type="molecule type" value="Genomic_DNA"/>
</dbReference>
<reference evidence="1" key="1">
    <citation type="submission" date="2020-05" db="EMBL/GenBank/DDBJ databases">
        <title>Mycena genomes resolve the evolution of fungal bioluminescence.</title>
        <authorList>
            <person name="Tsai I.J."/>
        </authorList>
    </citation>
    <scope>NUCLEOTIDE SEQUENCE</scope>
    <source>
        <strain evidence="1">CCC161011</strain>
    </source>
</reference>
<gene>
    <name evidence="1" type="ORF">MVEN_01061800</name>
</gene>
<proteinExistence type="predicted"/>
<name>A0A8H6Y8G9_9AGAR</name>
<evidence type="ECO:0000313" key="1">
    <source>
        <dbReference type="EMBL" id="KAF7353764.1"/>
    </source>
</evidence>
<keyword evidence="2" id="KW-1185">Reference proteome</keyword>
<evidence type="ECO:0000313" key="2">
    <source>
        <dbReference type="Proteomes" id="UP000620124"/>
    </source>
</evidence>
<dbReference type="AlphaFoldDB" id="A0A8H6Y8G9"/>
<organism evidence="1 2">
    <name type="scientific">Mycena venus</name>
    <dbReference type="NCBI Taxonomy" id="2733690"/>
    <lineage>
        <taxon>Eukaryota</taxon>
        <taxon>Fungi</taxon>
        <taxon>Dikarya</taxon>
        <taxon>Basidiomycota</taxon>
        <taxon>Agaricomycotina</taxon>
        <taxon>Agaricomycetes</taxon>
        <taxon>Agaricomycetidae</taxon>
        <taxon>Agaricales</taxon>
        <taxon>Marasmiineae</taxon>
        <taxon>Mycenaceae</taxon>
        <taxon>Mycena</taxon>
    </lineage>
</organism>
<accession>A0A8H6Y8G9</accession>
<sequence length="291" mass="32416">MDATEDVAETLIRLQDEISSLESTKSILVFQLKSIDSSLSHLKARYGTAKNRIAPVGSLPNEILAKIFESGRDLNIPGGKRFEVLVSHVTTVWREVATNTPSLWNVLEIAPSTSSEMLSYCISRAKACSLDLKFDFLQEIWVPDQSIWDLILPSVERWRSLEILVYNEAALYTTLAHLEPFEAPLLEEITITRQNSTRILPVVSQTHGFRNSGRFFHAGAPPIKKAAHGRVSSLIMASSIPFNQSVSSRPPKIYAAKLEQIPGSPLIITATVSSIHPWRCSFRQTTLEFGN</sequence>
<comment type="caution">
    <text evidence="1">The sequence shown here is derived from an EMBL/GenBank/DDBJ whole genome shotgun (WGS) entry which is preliminary data.</text>
</comment>
<protein>
    <submittedName>
        <fullName evidence="1">F-box domain-containing protein</fullName>
    </submittedName>
</protein>